<keyword evidence="3" id="KW-1185">Reference proteome</keyword>
<evidence type="ECO:0008006" key="4">
    <source>
        <dbReference type="Google" id="ProtNLM"/>
    </source>
</evidence>
<name>A0ABU8WRQ8_9BURK</name>
<proteinExistence type="predicted"/>
<reference evidence="2 3" key="1">
    <citation type="submission" date="2024-03" db="EMBL/GenBank/DDBJ databases">
        <title>Novel species of the genus Variovorax.</title>
        <authorList>
            <person name="Liu Q."/>
            <person name="Xin Y.-H."/>
        </authorList>
    </citation>
    <scope>NUCLEOTIDE SEQUENCE [LARGE SCALE GENOMIC DNA]</scope>
    <source>
        <strain evidence="2 3">KACC 18900</strain>
    </source>
</reference>
<organism evidence="2 3">
    <name type="scientific">Variovorax rhizosphaerae</name>
    <dbReference type="NCBI Taxonomy" id="1836200"/>
    <lineage>
        <taxon>Bacteria</taxon>
        <taxon>Pseudomonadati</taxon>
        <taxon>Pseudomonadota</taxon>
        <taxon>Betaproteobacteria</taxon>
        <taxon>Burkholderiales</taxon>
        <taxon>Comamonadaceae</taxon>
        <taxon>Variovorax</taxon>
    </lineage>
</organism>
<evidence type="ECO:0000256" key="1">
    <source>
        <dbReference type="SAM" id="MobiDB-lite"/>
    </source>
</evidence>
<comment type="caution">
    <text evidence="2">The sequence shown here is derived from an EMBL/GenBank/DDBJ whole genome shotgun (WGS) entry which is preliminary data.</text>
</comment>
<evidence type="ECO:0000313" key="2">
    <source>
        <dbReference type="EMBL" id="MEJ8850241.1"/>
    </source>
</evidence>
<sequence>MTGHDQTAVAPLRTGKPELSGNRDKSLLEVMDGLPTSEGIEFEPPPADIQLKAAEFD</sequence>
<dbReference type="RefSeq" id="WP_340345514.1">
    <property type="nucleotide sequence ID" value="NZ_JBBKZT010000014.1"/>
</dbReference>
<protein>
    <recommendedName>
        <fullName evidence="4">Prevent-host-death protein</fullName>
    </recommendedName>
</protein>
<dbReference type="EMBL" id="JBBKZT010000014">
    <property type="protein sequence ID" value="MEJ8850241.1"/>
    <property type="molecule type" value="Genomic_DNA"/>
</dbReference>
<evidence type="ECO:0000313" key="3">
    <source>
        <dbReference type="Proteomes" id="UP001385892"/>
    </source>
</evidence>
<gene>
    <name evidence="2" type="ORF">WKW82_26635</name>
</gene>
<accession>A0ABU8WRQ8</accession>
<feature type="region of interest" description="Disordered" evidence="1">
    <location>
        <begin position="1"/>
        <end position="25"/>
    </location>
</feature>
<dbReference type="Proteomes" id="UP001385892">
    <property type="component" value="Unassembled WGS sequence"/>
</dbReference>